<dbReference type="InterPro" id="IPR003362">
    <property type="entry name" value="Bact_transf"/>
</dbReference>
<evidence type="ECO:0000256" key="4">
    <source>
        <dbReference type="ARBA" id="ARBA00022692"/>
    </source>
</evidence>
<keyword evidence="6 7" id="KW-0472">Membrane</keyword>
<feature type="transmembrane region" description="Helical" evidence="7">
    <location>
        <begin position="277"/>
        <end position="296"/>
    </location>
</feature>
<evidence type="ECO:0000256" key="2">
    <source>
        <dbReference type="ARBA" id="ARBA00006464"/>
    </source>
</evidence>
<organism evidence="9 10">
    <name type="scientific">Luteipulveratus halotolerans</name>
    <dbReference type="NCBI Taxonomy" id="1631356"/>
    <lineage>
        <taxon>Bacteria</taxon>
        <taxon>Bacillati</taxon>
        <taxon>Actinomycetota</taxon>
        <taxon>Actinomycetes</taxon>
        <taxon>Micrococcales</taxon>
        <taxon>Dermacoccaceae</taxon>
        <taxon>Luteipulveratus</taxon>
    </lineage>
</organism>
<dbReference type="GO" id="GO:0016020">
    <property type="term" value="C:membrane"/>
    <property type="evidence" value="ECO:0007669"/>
    <property type="project" value="UniProtKB-SubCell"/>
</dbReference>
<evidence type="ECO:0000256" key="7">
    <source>
        <dbReference type="SAM" id="Phobius"/>
    </source>
</evidence>
<evidence type="ECO:0000313" key="9">
    <source>
        <dbReference type="EMBL" id="KNX39481.1"/>
    </source>
</evidence>
<evidence type="ECO:0000256" key="6">
    <source>
        <dbReference type="ARBA" id="ARBA00023136"/>
    </source>
</evidence>
<dbReference type="STRING" id="1631356.VV01_13995"/>
<comment type="similarity">
    <text evidence="2">Belongs to the bacterial sugar transferase family.</text>
</comment>
<evidence type="ECO:0000256" key="3">
    <source>
        <dbReference type="ARBA" id="ARBA00022679"/>
    </source>
</evidence>
<evidence type="ECO:0000256" key="1">
    <source>
        <dbReference type="ARBA" id="ARBA00004141"/>
    </source>
</evidence>
<dbReference type="Gene3D" id="3.40.50.720">
    <property type="entry name" value="NAD(P)-binding Rossmann-like Domain"/>
    <property type="match status" value="1"/>
</dbReference>
<keyword evidence="10" id="KW-1185">Reference proteome</keyword>
<dbReference type="PANTHER" id="PTHR30576">
    <property type="entry name" value="COLANIC BIOSYNTHESIS UDP-GLUCOSE LIPID CARRIER TRANSFERASE"/>
    <property type="match status" value="1"/>
</dbReference>
<dbReference type="NCBIfam" id="TIGR03025">
    <property type="entry name" value="EPS_sugtrans"/>
    <property type="match status" value="1"/>
</dbReference>
<gene>
    <name evidence="9" type="ORF">VV01_13995</name>
</gene>
<dbReference type="PATRIC" id="fig|1631356.3.peg.2752"/>
<feature type="transmembrane region" description="Helical" evidence="7">
    <location>
        <begin position="101"/>
        <end position="124"/>
    </location>
</feature>
<feature type="domain" description="Bacterial sugar transferase" evidence="8">
    <location>
        <begin position="270"/>
        <end position="458"/>
    </location>
</feature>
<evidence type="ECO:0000313" key="10">
    <source>
        <dbReference type="Proteomes" id="UP000037397"/>
    </source>
</evidence>
<name>A0A0L6CNZ9_9MICO</name>
<comment type="caution">
    <text evidence="9">The sequence shown here is derived from an EMBL/GenBank/DDBJ whole genome shotgun (WGS) entry which is preliminary data.</text>
</comment>
<dbReference type="Proteomes" id="UP000037397">
    <property type="component" value="Unassembled WGS sequence"/>
</dbReference>
<proteinExistence type="inferred from homology"/>
<feature type="transmembrane region" description="Helical" evidence="7">
    <location>
        <begin position="9"/>
        <end position="29"/>
    </location>
</feature>
<comment type="subcellular location">
    <subcellularLocation>
        <location evidence="1">Membrane</location>
        <topology evidence="1">Multi-pass membrane protein</topology>
    </subcellularLocation>
</comment>
<keyword evidence="5 7" id="KW-1133">Transmembrane helix</keyword>
<feature type="transmembrane region" description="Helical" evidence="7">
    <location>
        <begin position="75"/>
        <end position="95"/>
    </location>
</feature>
<reference evidence="10" key="1">
    <citation type="submission" date="2015-03" db="EMBL/GenBank/DDBJ databases">
        <title>Luteipulveratus halotolerans sp. nov., a novel actinobacterium (Dermacoccaceae) from Sarawak, Malaysia.</title>
        <authorList>
            <person name="Juboi H."/>
            <person name="Basik A."/>
            <person name="Shamsul S.S."/>
            <person name="Arnold P."/>
            <person name="Schmitt E.K."/>
            <person name="Sanglier J.-J."/>
            <person name="Yeo T."/>
        </authorList>
    </citation>
    <scope>NUCLEOTIDE SEQUENCE [LARGE SCALE GENOMIC DNA]</scope>
    <source>
        <strain evidence="10">C296001</strain>
    </source>
</reference>
<evidence type="ECO:0000259" key="8">
    <source>
        <dbReference type="Pfam" id="PF02397"/>
    </source>
</evidence>
<keyword evidence="3" id="KW-0808">Transferase</keyword>
<keyword evidence="4 7" id="KW-0812">Transmembrane</keyword>
<dbReference type="PANTHER" id="PTHR30576:SF10">
    <property type="entry name" value="SLL5057 PROTEIN"/>
    <property type="match status" value="1"/>
</dbReference>
<dbReference type="AlphaFoldDB" id="A0A0L6CNZ9"/>
<evidence type="ECO:0000256" key="5">
    <source>
        <dbReference type="ARBA" id="ARBA00022989"/>
    </source>
</evidence>
<feature type="transmembrane region" description="Helical" evidence="7">
    <location>
        <begin position="35"/>
        <end position="54"/>
    </location>
</feature>
<dbReference type="InterPro" id="IPR017475">
    <property type="entry name" value="EPS_sugar_tfrase"/>
</dbReference>
<dbReference type="EMBL" id="LAIR01000002">
    <property type="protein sequence ID" value="KNX39481.1"/>
    <property type="molecule type" value="Genomic_DNA"/>
</dbReference>
<sequence>MPQYVRRALALDAFAGLAATLVALAMVRVSDSARVGPVVATLALVVVPAAWLAAMAQARGYERRLLGVGAEELRAVPRAVVRLLAVTAVVTLAVGDPVTDLARVLVLVFVPVVLVLSLTLRYLLRQGLHRRRHRGSAMQRAVVVGCGEAAGELIADLRRDASQGLRPVAACTTATEPVAEGLARHAGVSDTLRIVDETFADVVVIAHPSALTPPELRRLSWALESRQVELMISPGIMEVAGPRLSFRPSATLSLVHVEQPAADGGALLGKALFDRSLALMLLVIASPVLALTALAIKIDSRGPVLFRQVRVGAHGKSFKILKLRSMVVEAEDRLEAVRAEADHGNGRLYKRHDDPRVTNVGRVIRRFSIDELPQLVNVVRGDMSLVGPRPPLHDEVAQYEDDAIRRLRVRPGLTGLWQVSGRSNLSWDESLRLDLRYVDNWSMMLDLQILWRTGRAVLRGEGAY</sequence>
<accession>A0A0L6CNZ9</accession>
<protein>
    <recommendedName>
        <fullName evidence="8">Bacterial sugar transferase domain-containing protein</fullName>
    </recommendedName>
</protein>
<dbReference type="Pfam" id="PF02397">
    <property type="entry name" value="Bac_transf"/>
    <property type="match status" value="1"/>
</dbReference>
<dbReference type="GO" id="GO:0016780">
    <property type="term" value="F:phosphotransferase activity, for other substituted phosphate groups"/>
    <property type="evidence" value="ECO:0007669"/>
    <property type="project" value="TreeGrafter"/>
</dbReference>